<sequence>MKTLSDAETQAALTDYGLTRPRGPGFAFRDPERRVHYGWHAHAYHQLLYAISGTTQIETRVARLFLPPGRAAWIPAGLAHRTLMSDVDGASLYFAPDAVADPGDRLRILIATPVMREMILHALRWPQGTAEGDLLAESFFATLALMCGEWLDGELPLALARSDHPGIARAIAAAHMSERNFRRSFRRETGMGWQQWLGQARILAAMALLAQGRRVTDVAQDVGFSSLSAFAKVFARLTGENPVRYRNNTVEPNGRRDIMDR</sequence>
<reference evidence="7" key="1">
    <citation type="submission" date="2017-06" db="EMBL/GenBank/DDBJ databases">
        <authorList>
            <person name="Varghese N."/>
            <person name="Submissions S."/>
        </authorList>
    </citation>
    <scope>NUCLEOTIDE SEQUENCE [LARGE SCALE GENOMIC DNA]</scope>
    <source>
        <strain evidence="7">LNB2</strain>
    </source>
</reference>
<evidence type="ECO:0000256" key="4">
    <source>
        <dbReference type="ARBA" id="ARBA00023163"/>
    </source>
</evidence>
<dbReference type="Pfam" id="PF02311">
    <property type="entry name" value="AraC_binding"/>
    <property type="match status" value="1"/>
</dbReference>
<dbReference type="InterPro" id="IPR009057">
    <property type="entry name" value="Homeodomain-like_sf"/>
</dbReference>
<evidence type="ECO:0000256" key="3">
    <source>
        <dbReference type="ARBA" id="ARBA00023159"/>
    </source>
</evidence>
<keyword evidence="4" id="KW-0804">Transcription</keyword>
<dbReference type="SUPFAM" id="SSF51182">
    <property type="entry name" value="RmlC-like cupins"/>
    <property type="match status" value="1"/>
</dbReference>
<dbReference type="InterPro" id="IPR003313">
    <property type="entry name" value="AraC-bd"/>
</dbReference>
<evidence type="ECO:0000313" key="6">
    <source>
        <dbReference type="EMBL" id="SNS44096.1"/>
    </source>
</evidence>
<accession>A0A239EHH8</accession>
<evidence type="ECO:0000259" key="5">
    <source>
        <dbReference type="PROSITE" id="PS01124"/>
    </source>
</evidence>
<dbReference type="Gene3D" id="1.10.10.60">
    <property type="entry name" value="Homeodomain-like"/>
    <property type="match status" value="1"/>
</dbReference>
<organism evidence="6 7">
    <name type="scientific">Edaphosphingomonas laterariae</name>
    <dbReference type="NCBI Taxonomy" id="861865"/>
    <lineage>
        <taxon>Bacteria</taxon>
        <taxon>Pseudomonadati</taxon>
        <taxon>Pseudomonadota</taxon>
        <taxon>Alphaproteobacteria</taxon>
        <taxon>Sphingomonadales</taxon>
        <taxon>Rhizorhabdaceae</taxon>
        <taxon>Edaphosphingomonas</taxon>
    </lineage>
</organism>
<dbReference type="Proteomes" id="UP000198281">
    <property type="component" value="Unassembled WGS sequence"/>
</dbReference>
<dbReference type="PANTHER" id="PTHR11019:SF159">
    <property type="entry name" value="TRANSCRIPTIONAL REGULATOR-RELATED"/>
    <property type="match status" value="1"/>
</dbReference>
<keyword evidence="7" id="KW-1185">Reference proteome</keyword>
<dbReference type="InterPro" id="IPR014710">
    <property type="entry name" value="RmlC-like_jellyroll"/>
</dbReference>
<dbReference type="SUPFAM" id="SSF46689">
    <property type="entry name" value="Homeodomain-like"/>
    <property type="match status" value="1"/>
</dbReference>
<dbReference type="Gene3D" id="2.60.120.10">
    <property type="entry name" value="Jelly Rolls"/>
    <property type="match status" value="1"/>
</dbReference>
<dbReference type="InterPro" id="IPR018062">
    <property type="entry name" value="HTH_AraC-typ_CS"/>
</dbReference>
<keyword evidence="3" id="KW-0010">Activator</keyword>
<dbReference type="EMBL" id="FZOS01000006">
    <property type="protein sequence ID" value="SNS44096.1"/>
    <property type="molecule type" value="Genomic_DNA"/>
</dbReference>
<name>A0A239EHH8_9SPHN</name>
<dbReference type="AlphaFoldDB" id="A0A239EHH8"/>
<dbReference type="Pfam" id="PF12833">
    <property type="entry name" value="HTH_18"/>
    <property type="match status" value="1"/>
</dbReference>
<dbReference type="PANTHER" id="PTHR11019">
    <property type="entry name" value="HTH-TYPE TRANSCRIPTIONAL REGULATOR NIMR"/>
    <property type="match status" value="1"/>
</dbReference>
<dbReference type="PRINTS" id="PR00032">
    <property type="entry name" value="HTHARAC"/>
</dbReference>
<evidence type="ECO:0000256" key="1">
    <source>
        <dbReference type="ARBA" id="ARBA00023015"/>
    </source>
</evidence>
<evidence type="ECO:0000256" key="2">
    <source>
        <dbReference type="ARBA" id="ARBA00023125"/>
    </source>
</evidence>
<dbReference type="PROSITE" id="PS00041">
    <property type="entry name" value="HTH_ARAC_FAMILY_1"/>
    <property type="match status" value="1"/>
</dbReference>
<protein>
    <submittedName>
        <fullName evidence="6">Transcriptional regulator, AraC family</fullName>
    </submittedName>
</protein>
<evidence type="ECO:0000313" key="7">
    <source>
        <dbReference type="Proteomes" id="UP000198281"/>
    </source>
</evidence>
<dbReference type="PROSITE" id="PS01124">
    <property type="entry name" value="HTH_ARAC_FAMILY_2"/>
    <property type="match status" value="1"/>
</dbReference>
<dbReference type="OrthoDB" id="9804543at2"/>
<dbReference type="InterPro" id="IPR018060">
    <property type="entry name" value="HTH_AraC"/>
</dbReference>
<dbReference type="InterPro" id="IPR020449">
    <property type="entry name" value="Tscrpt_reg_AraC-type_HTH"/>
</dbReference>
<proteinExistence type="predicted"/>
<feature type="domain" description="HTH araC/xylS-type" evidence="5">
    <location>
        <begin position="174"/>
        <end position="248"/>
    </location>
</feature>
<keyword evidence="2" id="KW-0238">DNA-binding</keyword>
<dbReference type="InterPro" id="IPR011051">
    <property type="entry name" value="RmlC_Cupin_sf"/>
</dbReference>
<dbReference type="SMART" id="SM00342">
    <property type="entry name" value="HTH_ARAC"/>
    <property type="match status" value="1"/>
</dbReference>
<dbReference type="GO" id="GO:0003700">
    <property type="term" value="F:DNA-binding transcription factor activity"/>
    <property type="evidence" value="ECO:0007669"/>
    <property type="project" value="InterPro"/>
</dbReference>
<keyword evidence="1" id="KW-0805">Transcription regulation</keyword>
<gene>
    <name evidence="6" type="ORF">SAMN06295912_106147</name>
</gene>
<dbReference type="GO" id="GO:0043565">
    <property type="term" value="F:sequence-specific DNA binding"/>
    <property type="evidence" value="ECO:0007669"/>
    <property type="project" value="InterPro"/>
</dbReference>
<dbReference type="CDD" id="cd06124">
    <property type="entry name" value="cupin_NimR-like_N"/>
    <property type="match status" value="1"/>
</dbReference>
<dbReference type="RefSeq" id="WP_089219079.1">
    <property type="nucleotide sequence ID" value="NZ_FZOS01000006.1"/>
</dbReference>